<feature type="region of interest" description="Disordered" evidence="12">
    <location>
        <begin position="1"/>
        <end position="47"/>
    </location>
</feature>
<dbReference type="InterPro" id="IPR045071">
    <property type="entry name" value="BBP-like"/>
</dbReference>
<feature type="compositionally biased region" description="Pro residues" evidence="12">
    <location>
        <begin position="696"/>
        <end position="732"/>
    </location>
</feature>
<feature type="compositionally biased region" description="Low complexity" evidence="12">
    <location>
        <begin position="293"/>
        <end position="310"/>
    </location>
</feature>
<dbReference type="STRING" id="6412.T1FPP8"/>
<sequence>MANVKKAKFGDFSFGDERKEDEPSAKKKRKSRWANESESEKSILNGLPTKVPMVQLQIEEITRRLRTGELGIPEDVSRRSPSPQPEYGPDGKRTNTREVRVRRKLEEQRHIIILKVQKANPEYKPPMDYKAPNIKIIDKVFIPQDEHPSINFIGLLLGPRGNTLKQLVKETGAAIIIRGKGSVKEGKLGYKTLPGQDEPLHAYITSNDPDCIRQIIEEGIAVPDIENELRKQQLRELALLNGTLKEGDALSKLKQIAEAQTIVTNTIVCALCGGAGHITQDCKQKNGNVGDESSAPVSSSNSNSSDAATPSVMSQFCSSSTFTNYGNLDNEYLSLMAELNQTSSSSDSSSSKNKNNNNNPIVKNMNNNMSNINNNNNILPMNPLVLPPPRFHPVPPPFDSPSNNLAPGWPAPVLPLPQGPPVITPPAPLATPPQPPFYSWITKKLQNKENNDENNNSSSNSSMNLPPLPPWGPAGFCPPPPPFFPPFVPPFMGPPVPPFCGPSIDPNNPATNNNINNNSSSNNICDPNMPLMMAPPQMTNAPQHQQHQQHQLQQHPSINNNNMQQQLHHRPPNVHHHQQQQPQQHQQFRHQQLQQQRHQFHQQQQQQQQQQQHRHRNQQQQQHHDEEYSEYNGNYEHDNDYEGNNYEDGDYANDYDNNDNGHNNGNYDNNNYNNNNNNNNGDYYYSRHHHHQSIPSSPPLPSSPPPSSSSWQPPPPPSDDYYDIPPPPLPPF</sequence>
<keyword evidence="5 10" id="KW-0863">Zinc-finger</keyword>
<feature type="compositionally biased region" description="Acidic residues" evidence="12">
    <location>
        <begin position="641"/>
        <end position="657"/>
    </location>
</feature>
<feature type="region of interest" description="Disordered" evidence="12">
    <location>
        <begin position="503"/>
        <end position="732"/>
    </location>
</feature>
<organism evidence="15 16">
    <name type="scientific">Helobdella robusta</name>
    <name type="common">Californian leech</name>
    <dbReference type="NCBI Taxonomy" id="6412"/>
    <lineage>
        <taxon>Eukaryota</taxon>
        <taxon>Metazoa</taxon>
        <taxon>Spiralia</taxon>
        <taxon>Lophotrochozoa</taxon>
        <taxon>Annelida</taxon>
        <taxon>Clitellata</taxon>
        <taxon>Hirudinea</taxon>
        <taxon>Rhynchobdellida</taxon>
        <taxon>Glossiphoniidae</taxon>
        <taxon>Helobdella</taxon>
    </lineage>
</organism>
<keyword evidence="16" id="KW-1185">Reference proteome</keyword>
<dbReference type="Gene3D" id="6.10.140.1790">
    <property type="match status" value="1"/>
</dbReference>
<dbReference type="PROSITE" id="PS50158">
    <property type="entry name" value="ZF_CCHC"/>
    <property type="match status" value="1"/>
</dbReference>
<dbReference type="GeneID" id="20210795"/>
<protein>
    <recommendedName>
        <fullName evidence="11">Branchpoint-bridging protein</fullName>
    </recommendedName>
</protein>
<dbReference type="Proteomes" id="UP000015101">
    <property type="component" value="Unassembled WGS sequence"/>
</dbReference>
<accession>T1FPP8</accession>
<dbReference type="PANTHER" id="PTHR11208">
    <property type="entry name" value="RNA-BINDING PROTEIN RELATED"/>
    <property type="match status" value="1"/>
</dbReference>
<keyword evidence="8 11" id="KW-0508">mRNA splicing</keyword>
<dbReference type="EnsemblMetazoa" id="HelroT188150">
    <property type="protein sequence ID" value="HelroP188150"/>
    <property type="gene ID" value="HelroG188150"/>
</dbReference>
<dbReference type="EMBL" id="AMQM01000370">
    <property type="status" value="NOT_ANNOTATED_CDS"/>
    <property type="molecule type" value="Genomic_DNA"/>
</dbReference>
<dbReference type="GO" id="GO:0008270">
    <property type="term" value="F:zinc ion binding"/>
    <property type="evidence" value="ECO:0007669"/>
    <property type="project" value="UniProtKB-UniRule"/>
</dbReference>
<evidence type="ECO:0000313" key="14">
    <source>
        <dbReference type="EMBL" id="ESO13192.1"/>
    </source>
</evidence>
<keyword evidence="7" id="KW-0694">RNA-binding</keyword>
<feature type="region of interest" description="Disordered" evidence="12">
    <location>
        <begin position="448"/>
        <end position="467"/>
    </location>
</feature>
<keyword evidence="3 11" id="KW-0507">mRNA processing</keyword>
<dbReference type="SUPFAM" id="SSF54791">
    <property type="entry name" value="Eukaryotic type KH-domain (KH-domain type I)"/>
    <property type="match status" value="1"/>
</dbReference>
<dbReference type="InterPro" id="IPR047086">
    <property type="entry name" value="SF1-HH_sf"/>
</dbReference>
<evidence type="ECO:0000256" key="10">
    <source>
        <dbReference type="PROSITE-ProRule" id="PRU00047"/>
    </source>
</evidence>
<evidence type="ECO:0000256" key="11">
    <source>
        <dbReference type="RuleBase" id="RU367126"/>
    </source>
</evidence>
<feature type="compositionally biased region" description="Low complexity" evidence="12">
    <location>
        <begin position="658"/>
        <end position="684"/>
    </location>
</feature>
<dbReference type="Gene3D" id="3.30.1370.10">
    <property type="entry name" value="K Homology domain, type 1"/>
    <property type="match status" value="1"/>
</dbReference>
<evidence type="ECO:0000256" key="7">
    <source>
        <dbReference type="ARBA" id="ARBA00022884"/>
    </source>
</evidence>
<feature type="compositionally biased region" description="Basic residues" evidence="12">
    <location>
        <begin position="567"/>
        <end position="578"/>
    </location>
</feature>
<dbReference type="SMART" id="SM00322">
    <property type="entry name" value="KH"/>
    <property type="match status" value="1"/>
</dbReference>
<feature type="compositionally biased region" description="Basic and acidic residues" evidence="12">
    <location>
        <begin position="15"/>
        <end position="25"/>
    </location>
</feature>
<dbReference type="HOGENOM" id="CLU_378700_0_0_1"/>
<dbReference type="Pfam" id="PF16275">
    <property type="entry name" value="SF1-HH"/>
    <property type="match status" value="1"/>
</dbReference>
<evidence type="ECO:0000256" key="3">
    <source>
        <dbReference type="ARBA" id="ARBA00022664"/>
    </source>
</evidence>
<feature type="compositionally biased region" description="Low complexity" evidence="12">
    <location>
        <begin position="343"/>
        <end position="373"/>
    </location>
</feature>
<reference evidence="16" key="1">
    <citation type="submission" date="2012-12" db="EMBL/GenBank/DDBJ databases">
        <authorList>
            <person name="Hellsten U."/>
            <person name="Grimwood J."/>
            <person name="Chapman J.A."/>
            <person name="Shapiro H."/>
            <person name="Aerts A."/>
            <person name="Otillar R.P."/>
            <person name="Terry A.Y."/>
            <person name="Boore J.L."/>
            <person name="Simakov O."/>
            <person name="Marletaz F."/>
            <person name="Cho S.-J."/>
            <person name="Edsinger-Gonzales E."/>
            <person name="Havlak P."/>
            <person name="Kuo D.-H."/>
            <person name="Larsson T."/>
            <person name="Lv J."/>
            <person name="Arendt D."/>
            <person name="Savage R."/>
            <person name="Osoegawa K."/>
            <person name="de Jong P."/>
            <person name="Lindberg D.R."/>
            <person name="Seaver E.C."/>
            <person name="Weisblat D.A."/>
            <person name="Putnam N.H."/>
            <person name="Grigoriev I.V."/>
            <person name="Rokhsar D.S."/>
        </authorList>
    </citation>
    <scope>NUCLEOTIDE SEQUENCE</scope>
</reference>
<dbReference type="OrthoDB" id="10021397at2759"/>
<dbReference type="PANTHER" id="PTHR11208:SF45">
    <property type="entry name" value="SPLICING FACTOR 1"/>
    <property type="match status" value="1"/>
</dbReference>
<evidence type="ECO:0000256" key="8">
    <source>
        <dbReference type="ARBA" id="ARBA00023187"/>
    </source>
</evidence>
<feature type="domain" description="CCHC-type" evidence="13">
    <location>
        <begin position="269"/>
        <end position="284"/>
    </location>
</feature>
<dbReference type="InterPro" id="IPR004087">
    <property type="entry name" value="KH_dom"/>
</dbReference>
<keyword evidence="11" id="KW-0747">Spliceosome</keyword>
<evidence type="ECO:0000256" key="9">
    <source>
        <dbReference type="ARBA" id="ARBA00023242"/>
    </source>
</evidence>
<dbReference type="InterPro" id="IPR032570">
    <property type="entry name" value="SF1-HH"/>
</dbReference>
<gene>
    <name evidence="15" type="primary">20210795</name>
    <name evidence="14" type="ORF">HELRODRAFT_188150</name>
</gene>
<reference evidence="14 16" key="2">
    <citation type="journal article" date="2013" name="Nature">
        <title>Insights into bilaterian evolution from three spiralian genomes.</title>
        <authorList>
            <person name="Simakov O."/>
            <person name="Marletaz F."/>
            <person name="Cho S.J."/>
            <person name="Edsinger-Gonzales E."/>
            <person name="Havlak P."/>
            <person name="Hellsten U."/>
            <person name="Kuo D.H."/>
            <person name="Larsson T."/>
            <person name="Lv J."/>
            <person name="Arendt D."/>
            <person name="Savage R."/>
            <person name="Osoegawa K."/>
            <person name="de Jong P."/>
            <person name="Grimwood J."/>
            <person name="Chapman J.A."/>
            <person name="Shapiro H."/>
            <person name="Aerts A."/>
            <person name="Otillar R.P."/>
            <person name="Terry A.Y."/>
            <person name="Boore J.L."/>
            <person name="Grigoriev I.V."/>
            <person name="Lindberg D.R."/>
            <person name="Seaver E.C."/>
            <person name="Weisblat D.A."/>
            <person name="Putnam N.H."/>
            <person name="Rokhsar D.S."/>
        </authorList>
    </citation>
    <scope>NUCLEOTIDE SEQUENCE</scope>
</reference>
<dbReference type="CTD" id="20210795"/>
<evidence type="ECO:0000256" key="4">
    <source>
        <dbReference type="ARBA" id="ARBA00022723"/>
    </source>
</evidence>
<name>T1FPP8_HELRO</name>
<comment type="subcellular location">
    <subcellularLocation>
        <location evidence="1 11">Nucleus</location>
    </subcellularLocation>
</comment>
<dbReference type="InterPro" id="IPR055256">
    <property type="entry name" value="KH_1_KHDC4/BBP-like"/>
</dbReference>
<dbReference type="GO" id="GO:0003729">
    <property type="term" value="F:mRNA binding"/>
    <property type="evidence" value="ECO:0000318"/>
    <property type="project" value="GO_Central"/>
</dbReference>
<feature type="compositionally biased region" description="Low complexity" evidence="12">
    <location>
        <begin position="503"/>
        <end position="528"/>
    </location>
</feature>
<proteinExistence type="inferred from homology"/>
<dbReference type="AlphaFoldDB" id="T1FPP8"/>
<feature type="compositionally biased region" description="Low complexity" evidence="12">
    <location>
        <begin position="543"/>
        <end position="555"/>
    </location>
</feature>
<evidence type="ECO:0000313" key="15">
    <source>
        <dbReference type="EnsemblMetazoa" id="HelroP188150"/>
    </source>
</evidence>
<keyword evidence="9 11" id="KW-0539">Nucleus</keyword>
<dbReference type="InParanoid" id="T1FPP8"/>
<dbReference type="GO" id="GO:0005634">
    <property type="term" value="C:nucleus"/>
    <property type="evidence" value="ECO:0000318"/>
    <property type="project" value="GO_Central"/>
</dbReference>
<evidence type="ECO:0000256" key="5">
    <source>
        <dbReference type="ARBA" id="ARBA00022771"/>
    </source>
</evidence>
<keyword evidence="6 11" id="KW-0862">Zinc</keyword>
<feature type="compositionally biased region" description="Low complexity" evidence="12">
    <location>
        <begin position="453"/>
        <end position="464"/>
    </location>
</feature>
<feature type="region of interest" description="Disordered" evidence="12">
    <location>
        <begin position="69"/>
        <end position="95"/>
    </location>
</feature>
<evidence type="ECO:0000256" key="1">
    <source>
        <dbReference type="ARBA" id="ARBA00004123"/>
    </source>
</evidence>
<evidence type="ECO:0000259" key="13">
    <source>
        <dbReference type="PROSITE" id="PS50158"/>
    </source>
</evidence>
<evidence type="ECO:0000313" key="16">
    <source>
        <dbReference type="Proteomes" id="UP000015101"/>
    </source>
</evidence>
<dbReference type="RefSeq" id="XP_009009912.1">
    <property type="nucleotide sequence ID" value="XM_009011664.1"/>
</dbReference>
<comment type="similarity">
    <text evidence="2 11">Belongs to the BBP/SF1 family.</text>
</comment>
<dbReference type="InterPro" id="IPR001878">
    <property type="entry name" value="Znf_CCHC"/>
</dbReference>
<comment type="function">
    <text evidence="11">Necessary for the splicing of pre-mRNA. Has a role in the recognition of the branch site (5'-UACUAAC-3'), the pyrimidine tract and the 3'-splice site at the 3'-end of introns.</text>
</comment>
<feature type="region of interest" description="Disordered" evidence="12">
    <location>
        <begin position="287"/>
        <end position="310"/>
    </location>
</feature>
<evidence type="ECO:0000256" key="6">
    <source>
        <dbReference type="ARBA" id="ARBA00022833"/>
    </source>
</evidence>
<dbReference type="GO" id="GO:0045292">
    <property type="term" value="P:mRNA cis splicing, via spliceosome"/>
    <property type="evidence" value="ECO:0000318"/>
    <property type="project" value="GO_Central"/>
</dbReference>
<dbReference type="InterPro" id="IPR036612">
    <property type="entry name" value="KH_dom_type_1_sf"/>
</dbReference>
<dbReference type="Pfam" id="PF22675">
    <property type="entry name" value="KH-I_KHDC4-BBP"/>
    <property type="match status" value="1"/>
</dbReference>
<keyword evidence="4 11" id="KW-0479">Metal-binding</keyword>
<evidence type="ECO:0000256" key="2">
    <source>
        <dbReference type="ARBA" id="ARBA00010382"/>
    </source>
</evidence>
<reference evidence="15" key="3">
    <citation type="submission" date="2015-06" db="UniProtKB">
        <authorList>
            <consortium name="EnsemblMetazoa"/>
        </authorList>
    </citation>
    <scope>IDENTIFICATION</scope>
</reference>
<dbReference type="eggNOG" id="KOG0119">
    <property type="taxonomic scope" value="Eukaryota"/>
</dbReference>
<feature type="region of interest" description="Disordered" evidence="12">
    <location>
        <begin position="340"/>
        <end position="373"/>
    </location>
</feature>
<dbReference type="EMBL" id="KB095811">
    <property type="protein sequence ID" value="ESO13192.1"/>
    <property type="molecule type" value="Genomic_DNA"/>
</dbReference>
<dbReference type="GO" id="GO:0045131">
    <property type="term" value="F:pre-mRNA branch point binding"/>
    <property type="evidence" value="ECO:0007669"/>
    <property type="project" value="UniProtKB-UniRule"/>
</dbReference>
<feature type="compositionally biased region" description="Low complexity" evidence="12">
    <location>
        <begin position="579"/>
        <end position="611"/>
    </location>
</feature>
<feature type="compositionally biased region" description="Polar residues" evidence="12">
    <location>
        <begin position="556"/>
        <end position="565"/>
    </location>
</feature>
<dbReference type="OMA" id="IFNAYIC"/>
<evidence type="ECO:0000256" key="12">
    <source>
        <dbReference type="SAM" id="MobiDB-lite"/>
    </source>
</evidence>
<dbReference type="GO" id="GO:0005681">
    <property type="term" value="C:spliceosomal complex"/>
    <property type="evidence" value="ECO:0007669"/>
    <property type="project" value="UniProtKB-KW"/>
</dbReference>
<dbReference type="KEGG" id="hro:HELRODRAFT_188150"/>